<dbReference type="SMART" id="SM00796">
    <property type="entry name" value="AHS1"/>
    <property type="match status" value="1"/>
</dbReference>
<dbReference type="SUPFAM" id="SSF160467">
    <property type="entry name" value="PH0987 N-terminal domain-like"/>
    <property type="match status" value="1"/>
</dbReference>
<keyword evidence="2 5" id="KW-0378">Hydrolase</keyword>
<gene>
    <name evidence="5" type="ORF">BSQ50_03590</name>
</gene>
<reference evidence="5 6" key="1">
    <citation type="submission" date="2016-11" db="EMBL/GenBank/DDBJ databases">
        <title>Interaction between Lactobacillus species and yeast in water kefir.</title>
        <authorList>
            <person name="Behr J."/>
            <person name="Xu D."/>
            <person name="Vogel R.F."/>
        </authorList>
    </citation>
    <scope>NUCLEOTIDE SEQUENCE [LARGE SCALE GENOMIC DNA]</scope>
    <source>
        <strain evidence="5 6">TMW 1.1827</strain>
    </source>
</reference>
<keyword evidence="3" id="KW-0067">ATP-binding</keyword>
<evidence type="ECO:0000256" key="2">
    <source>
        <dbReference type="ARBA" id="ARBA00022801"/>
    </source>
</evidence>
<protein>
    <submittedName>
        <fullName evidence="5">Allophanate hydrolase</fullName>
    </submittedName>
</protein>
<dbReference type="Gene3D" id="3.30.1360.40">
    <property type="match status" value="1"/>
</dbReference>
<dbReference type="NCBIfam" id="TIGR00370">
    <property type="entry name" value="5-oxoprolinase subunit PxpB"/>
    <property type="match status" value="1"/>
</dbReference>
<dbReference type="GO" id="GO:0005524">
    <property type="term" value="F:ATP binding"/>
    <property type="evidence" value="ECO:0007669"/>
    <property type="project" value="UniProtKB-KW"/>
</dbReference>
<name>A0A3S6QVE4_9LACO</name>
<dbReference type="InterPro" id="IPR029000">
    <property type="entry name" value="Cyclophilin-like_dom_sf"/>
</dbReference>
<dbReference type="PANTHER" id="PTHR34698:SF2">
    <property type="entry name" value="5-OXOPROLINASE SUBUNIT B"/>
    <property type="match status" value="1"/>
</dbReference>
<evidence type="ECO:0000313" key="6">
    <source>
        <dbReference type="Proteomes" id="UP000324497"/>
    </source>
</evidence>
<organism evidence="5 6">
    <name type="scientific">Liquorilactobacillus nagelii</name>
    <dbReference type="NCBI Taxonomy" id="82688"/>
    <lineage>
        <taxon>Bacteria</taxon>
        <taxon>Bacillati</taxon>
        <taxon>Bacillota</taxon>
        <taxon>Bacilli</taxon>
        <taxon>Lactobacillales</taxon>
        <taxon>Lactobacillaceae</taxon>
        <taxon>Liquorilactobacillus</taxon>
    </lineage>
</organism>
<dbReference type="Gene3D" id="2.40.100.10">
    <property type="entry name" value="Cyclophilin-like"/>
    <property type="match status" value="1"/>
</dbReference>
<dbReference type="Pfam" id="PF02682">
    <property type="entry name" value="CT_C_D"/>
    <property type="match status" value="1"/>
</dbReference>
<dbReference type="InterPro" id="IPR010016">
    <property type="entry name" value="PxpB"/>
</dbReference>
<feature type="domain" description="Carboxyltransferase" evidence="4">
    <location>
        <begin position="3"/>
        <end position="202"/>
    </location>
</feature>
<dbReference type="Proteomes" id="UP000324497">
    <property type="component" value="Chromosome"/>
</dbReference>
<keyword evidence="1" id="KW-0547">Nucleotide-binding</keyword>
<accession>A0A3S6QVE4</accession>
<dbReference type="KEGG" id="lng:BSQ50_03590"/>
<dbReference type="GO" id="GO:0016787">
    <property type="term" value="F:hydrolase activity"/>
    <property type="evidence" value="ECO:0007669"/>
    <property type="project" value="UniProtKB-KW"/>
</dbReference>
<evidence type="ECO:0000256" key="1">
    <source>
        <dbReference type="ARBA" id="ARBA00022741"/>
    </source>
</evidence>
<evidence type="ECO:0000256" key="3">
    <source>
        <dbReference type="ARBA" id="ARBA00022840"/>
    </source>
</evidence>
<proteinExistence type="predicted"/>
<evidence type="ECO:0000313" key="5">
    <source>
        <dbReference type="EMBL" id="AUJ31719.1"/>
    </source>
</evidence>
<dbReference type="InterPro" id="IPR003833">
    <property type="entry name" value="CT_C_D"/>
</dbReference>
<evidence type="ECO:0000259" key="4">
    <source>
        <dbReference type="SMART" id="SM00796"/>
    </source>
</evidence>
<dbReference type="SUPFAM" id="SSF50891">
    <property type="entry name" value="Cyclophilin-like"/>
    <property type="match status" value="1"/>
</dbReference>
<dbReference type="RefSeq" id="WP_148126412.1">
    <property type="nucleotide sequence ID" value="NZ_CP018180.1"/>
</dbReference>
<dbReference type="EMBL" id="CP018180">
    <property type="protein sequence ID" value="AUJ31719.1"/>
    <property type="molecule type" value="Genomic_DNA"/>
</dbReference>
<dbReference type="AlphaFoldDB" id="A0A3S6QVE4"/>
<keyword evidence="6" id="KW-1185">Reference proteome</keyword>
<sequence>MNFQIIPVGEQALNLVFPEKIDVQENRLIHQIAEQLKMADWPTIIDLIPAYHTLTINYNVEKTDFEKISQDLKAFINSLNFNENSSQKQRVVEIPVCYGDKFGPDLMAVAEFAQMSPAEVVKMHTSQPYYVYFLGFLPGFAYAGFVPDKIAMPRLQQPRLQLAAGSVGIAGKQTGMYPVASPGGWRIIGQTPLRLYDPKNPLPPYHAGDWLQFNSVSSDEFYQIQQAADSGKYSIKTHFLMTTAATRGAK</sequence>
<dbReference type="PANTHER" id="PTHR34698">
    <property type="entry name" value="5-OXOPROLINASE SUBUNIT B"/>
    <property type="match status" value="1"/>
</dbReference>